<dbReference type="STRING" id="1796606.A2G96_11525"/>
<dbReference type="PANTHER" id="PTHR43355">
    <property type="entry name" value="FLAVIN REDUCTASE (NADPH)"/>
    <property type="match status" value="1"/>
</dbReference>
<reference evidence="2 3" key="1">
    <citation type="submission" date="2016-03" db="EMBL/GenBank/DDBJ databases">
        <title>Complete genome sequence of a novel chlorpyrifos degrading bacterium, Cupriavidus nantongensis sp. X1.</title>
        <authorList>
            <person name="Fang L."/>
        </authorList>
    </citation>
    <scope>NUCLEOTIDE SEQUENCE [LARGE SCALE GENOMIC DNA]</scope>
    <source>
        <strain evidence="2 3">X1</strain>
    </source>
</reference>
<dbReference type="GO" id="GO:0016646">
    <property type="term" value="F:oxidoreductase activity, acting on the CH-NH group of donors, NAD or NADP as acceptor"/>
    <property type="evidence" value="ECO:0007669"/>
    <property type="project" value="TreeGrafter"/>
</dbReference>
<gene>
    <name evidence="2" type="ORF">A2G96_11525</name>
</gene>
<feature type="domain" description="NAD(P)-binding" evidence="1">
    <location>
        <begin position="7"/>
        <end position="198"/>
    </location>
</feature>
<name>A0A142JJQ5_9BURK</name>
<dbReference type="InterPro" id="IPR036291">
    <property type="entry name" value="NAD(P)-bd_dom_sf"/>
</dbReference>
<dbReference type="PANTHER" id="PTHR43355:SF2">
    <property type="entry name" value="FLAVIN REDUCTASE (NADPH)"/>
    <property type="match status" value="1"/>
</dbReference>
<dbReference type="GeneID" id="60822454"/>
<dbReference type="RefSeq" id="WP_043355292.1">
    <property type="nucleotide sequence ID" value="NZ_CP014844.1"/>
</dbReference>
<evidence type="ECO:0000313" key="2">
    <source>
        <dbReference type="EMBL" id="AMR78317.1"/>
    </source>
</evidence>
<dbReference type="KEGG" id="cnan:A2G96_11525"/>
<evidence type="ECO:0000313" key="3">
    <source>
        <dbReference type="Proteomes" id="UP000075238"/>
    </source>
</evidence>
<dbReference type="InterPro" id="IPR016040">
    <property type="entry name" value="NAD(P)-bd_dom"/>
</dbReference>
<sequence>MKVTLFGATGKTGPSLVNEGLQRGFELTVFARSSSKFENANVQIVRGEFTDIDLLRDAIRGSDAVLSALGPARQPHPKGMPITTATRAIISAMEREQVKRFIAVSTGTAADPGDDFDLKIWLPAAIIKFAMPSAYEDMIGLARAIRISSLDWTMVRAAVLKNRHAAEQLNVGLYGHAKHSLTVAREDLAKFMFDQIANHDFVRRAPGISTRQ</sequence>
<dbReference type="AlphaFoldDB" id="A0A142JJQ5"/>
<organism evidence="2 3">
    <name type="scientific">Cupriavidus nantongensis</name>
    <dbReference type="NCBI Taxonomy" id="1796606"/>
    <lineage>
        <taxon>Bacteria</taxon>
        <taxon>Pseudomonadati</taxon>
        <taxon>Pseudomonadota</taxon>
        <taxon>Betaproteobacteria</taxon>
        <taxon>Burkholderiales</taxon>
        <taxon>Burkholderiaceae</taxon>
        <taxon>Cupriavidus</taxon>
    </lineage>
</organism>
<dbReference type="OrthoDB" id="5292533at2"/>
<dbReference type="EMBL" id="CP014844">
    <property type="protein sequence ID" value="AMR78317.1"/>
    <property type="molecule type" value="Genomic_DNA"/>
</dbReference>
<dbReference type="Gene3D" id="3.40.50.720">
    <property type="entry name" value="NAD(P)-binding Rossmann-like Domain"/>
    <property type="match status" value="1"/>
</dbReference>
<keyword evidence="3" id="KW-1185">Reference proteome</keyword>
<dbReference type="Proteomes" id="UP000075238">
    <property type="component" value="Chromosome 1"/>
</dbReference>
<accession>A0A142JJQ5</accession>
<dbReference type="SUPFAM" id="SSF51735">
    <property type="entry name" value="NAD(P)-binding Rossmann-fold domains"/>
    <property type="match status" value="1"/>
</dbReference>
<evidence type="ECO:0000259" key="1">
    <source>
        <dbReference type="Pfam" id="PF13460"/>
    </source>
</evidence>
<dbReference type="InterPro" id="IPR051606">
    <property type="entry name" value="Polyketide_Oxido-like"/>
</dbReference>
<protein>
    <submittedName>
        <fullName evidence="2">Flavin reductase</fullName>
    </submittedName>
</protein>
<dbReference type="Pfam" id="PF13460">
    <property type="entry name" value="NAD_binding_10"/>
    <property type="match status" value="1"/>
</dbReference>
<proteinExistence type="predicted"/>